<organism evidence="1 2">
    <name type="scientific">Acinetobacter larvae</name>
    <dbReference type="NCBI Taxonomy" id="1789224"/>
    <lineage>
        <taxon>Bacteria</taxon>
        <taxon>Pseudomonadati</taxon>
        <taxon>Pseudomonadota</taxon>
        <taxon>Gammaproteobacteria</taxon>
        <taxon>Moraxellales</taxon>
        <taxon>Moraxellaceae</taxon>
        <taxon>Acinetobacter</taxon>
    </lineage>
</organism>
<name>A0A1B2LWL0_9GAMM</name>
<reference evidence="1 2" key="1">
    <citation type="submission" date="2016-08" db="EMBL/GenBank/DDBJ databases">
        <authorList>
            <person name="Seilhamer J.J."/>
        </authorList>
    </citation>
    <scope>NUCLEOTIDE SEQUENCE [LARGE SCALE GENOMIC DNA]</scope>
    <source>
        <strain evidence="1 2">BRTC-1</strain>
    </source>
</reference>
<dbReference type="EMBL" id="CP016895">
    <property type="protein sequence ID" value="AOA57153.1"/>
    <property type="molecule type" value="Genomic_DNA"/>
</dbReference>
<protein>
    <submittedName>
        <fullName evidence="1">Uncharacterized protein</fullName>
    </submittedName>
</protein>
<proteinExistence type="predicted"/>
<dbReference type="AlphaFoldDB" id="A0A1B2LWL0"/>
<evidence type="ECO:0000313" key="2">
    <source>
        <dbReference type="Proteomes" id="UP000093391"/>
    </source>
</evidence>
<dbReference type="RefSeq" id="WP_067551650.1">
    <property type="nucleotide sequence ID" value="NZ_CP016895.1"/>
</dbReference>
<accession>A0A1B2LWL0</accession>
<dbReference type="KEGG" id="ala:BFG52_01490"/>
<evidence type="ECO:0000313" key="1">
    <source>
        <dbReference type="EMBL" id="AOA57153.1"/>
    </source>
</evidence>
<dbReference type="OrthoDB" id="6711956at2"/>
<sequence length="100" mass="10824">MNKKLVLSVLASLVIGGLLGYVITDKTVTRYKVIDATCSTLNVAVEQNMLQAAQIKELGKLTKQKLGDNTTAAAFKISDKMIENASEHSNCSQFMLGMSQ</sequence>
<dbReference type="Proteomes" id="UP000093391">
    <property type="component" value="Chromosome"/>
</dbReference>
<keyword evidence="2" id="KW-1185">Reference proteome</keyword>
<gene>
    <name evidence="1" type="ORF">BFG52_01490</name>
</gene>